<keyword evidence="1" id="KW-0812">Transmembrane</keyword>
<dbReference type="InterPro" id="IPR006860">
    <property type="entry name" value="FecR"/>
</dbReference>
<comment type="caution">
    <text evidence="4">The sequence shown here is derived from an EMBL/GenBank/DDBJ whole genome shotgun (WGS) entry which is preliminary data.</text>
</comment>
<evidence type="ECO:0000259" key="2">
    <source>
        <dbReference type="Pfam" id="PF04773"/>
    </source>
</evidence>
<dbReference type="EMBL" id="BMJC01000003">
    <property type="protein sequence ID" value="GGB02485.1"/>
    <property type="molecule type" value="Genomic_DNA"/>
</dbReference>
<proteinExistence type="predicted"/>
<reference evidence="4" key="1">
    <citation type="journal article" date="2014" name="Int. J. Syst. Evol. Microbiol.">
        <title>Complete genome sequence of Corynebacterium casei LMG S-19264T (=DSM 44701T), isolated from a smear-ripened cheese.</title>
        <authorList>
            <consortium name="US DOE Joint Genome Institute (JGI-PGF)"/>
            <person name="Walter F."/>
            <person name="Albersmeier A."/>
            <person name="Kalinowski J."/>
            <person name="Ruckert C."/>
        </authorList>
    </citation>
    <scope>NUCLEOTIDE SEQUENCE</scope>
    <source>
        <strain evidence="4">CGMCC 1.15448</strain>
    </source>
</reference>
<keyword evidence="5" id="KW-1185">Reference proteome</keyword>
<dbReference type="InterPro" id="IPR032508">
    <property type="entry name" value="FecR_C"/>
</dbReference>
<evidence type="ECO:0000313" key="4">
    <source>
        <dbReference type="EMBL" id="GGB02485.1"/>
    </source>
</evidence>
<evidence type="ECO:0000256" key="1">
    <source>
        <dbReference type="SAM" id="Phobius"/>
    </source>
</evidence>
<accession>A0A8J2XTA4</accession>
<gene>
    <name evidence="4" type="ORF">GCM10011511_27200</name>
</gene>
<feature type="domain" description="Protein FecR C-terminal" evidence="3">
    <location>
        <begin position="310"/>
        <end position="376"/>
    </location>
</feature>
<dbReference type="Gene3D" id="2.60.120.1440">
    <property type="match status" value="1"/>
</dbReference>
<dbReference type="PIRSF" id="PIRSF018266">
    <property type="entry name" value="FecR"/>
    <property type="match status" value="1"/>
</dbReference>
<dbReference type="Pfam" id="PF04773">
    <property type="entry name" value="FecR"/>
    <property type="match status" value="1"/>
</dbReference>
<dbReference type="Proteomes" id="UP000607559">
    <property type="component" value="Unassembled WGS sequence"/>
</dbReference>
<dbReference type="RefSeq" id="WP_188932516.1">
    <property type="nucleotide sequence ID" value="NZ_BMJC01000003.1"/>
</dbReference>
<dbReference type="InterPro" id="IPR012373">
    <property type="entry name" value="Ferrdict_sens_TM"/>
</dbReference>
<name>A0A8J2XTA4_9BACT</name>
<dbReference type="Pfam" id="PF16344">
    <property type="entry name" value="FecR_C"/>
    <property type="match status" value="1"/>
</dbReference>
<keyword evidence="1" id="KW-1133">Transmembrane helix</keyword>
<reference evidence="4" key="2">
    <citation type="submission" date="2020-09" db="EMBL/GenBank/DDBJ databases">
        <authorList>
            <person name="Sun Q."/>
            <person name="Zhou Y."/>
        </authorList>
    </citation>
    <scope>NUCLEOTIDE SEQUENCE</scope>
    <source>
        <strain evidence="4">CGMCC 1.15448</strain>
    </source>
</reference>
<feature type="domain" description="FecR protein" evidence="2">
    <location>
        <begin position="171"/>
        <end position="266"/>
    </location>
</feature>
<keyword evidence="1" id="KW-0472">Membrane</keyword>
<dbReference type="FunFam" id="2.60.120.1440:FF:000001">
    <property type="entry name" value="Putative anti-sigma factor"/>
    <property type="match status" value="1"/>
</dbReference>
<dbReference type="AlphaFoldDB" id="A0A8J2XTA4"/>
<protein>
    <submittedName>
        <fullName evidence="4">Iron dicitrate transporter FecR</fullName>
    </submittedName>
</protein>
<dbReference type="PANTHER" id="PTHR30273">
    <property type="entry name" value="PERIPLASMIC SIGNAL SENSOR AND SIGMA FACTOR ACTIVATOR FECR-RELATED"/>
    <property type="match status" value="1"/>
</dbReference>
<evidence type="ECO:0000313" key="5">
    <source>
        <dbReference type="Proteomes" id="UP000607559"/>
    </source>
</evidence>
<dbReference type="Gene3D" id="3.55.50.30">
    <property type="match status" value="1"/>
</dbReference>
<organism evidence="4 5">
    <name type="scientific">Puia dinghuensis</name>
    <dbReference type="NCBI Taxonomy" id="1792502"/>
    <lineage>
        <taxon>Bacteria</taxon>
        <taxon>Pseudomonadati</taxon>
        <taxon>Bacteroidota</taxon>
        <taxon>Chitinophagia</taxon>
        <taxon>Chitinophagales</taxon>
        <taxon>Chitinophagaceae</taxon>
        <taxon>Puia</taxon>
    </lineage>
</organism>
<dbReference type="GO" id="GO:0016989">
    <property type="term" value="F:sigma factor antagonist activity"/>
    <property type="evidence" value="ECO:0007669"/>
    <property type="project" value="TreeGrafter"/>
</dbReference>
<evidence type="ECO:0000259" key="3">
    <source>
        <dbReference type="Pfam" id="PF16344"/>
    </source>
</evidence>
<sequence length="378" mass="41828">MDATTAKALLQRYLEGDASHEEIILIEQWYQQLVDAGEWNWAEGEREQLQATMESRLLEQIAEQPRTRVLWLTKRSLGAAAVLLLLITGAWLLFTRKTTQPIASLSQRYRNDVRPGRNAAVLTLAGGKTVVLDASAPKTIGSQGNVVILNDSGQLVYQAKAGKESEIFYNTLTTQKGNQYHLTLPDGTKVWLNAVSSITYPTAFAGKERRVTISGEAYFEVMKNQQKPFIVQEGDMNVEVLGTSFDVNGYGDEAALKTTLVDGKVRVEKGAAASMLEPGEQAVIANSNAGISIDHNPDIEAVLAWKNGSFAFKDASIAAIMQQVQRWYDVDVIYEANITKHFVADIPRNVPLSQLLQLLEATDQVHFRVEGKKVFVMQ</sequence>
<feature type="transmembrane region" description="Helical" evidence="1">
    <location>
        <begin position="76"/>
        <end position="94"/>
    </location>
</feature>
<dbReference type="PANTHER" id="PTHR30273:SF2">
    <property type="entry name" value="PROTEIN FECR"/>
    <property type="match status" value="1"/>
</dbReference>